<sequence length="805" mass="88390">MERASHPADSTDRSNAPAMPEVHSDAYDWQGLANNPGLGKRFKFWLEALWQGIERNWQEDCSDQNARFLWVAVFMGFGAALYYVLPDEPSFWGLLAASLALCGWVYHRAAKGRVVFPLLLVTAIVVGVCAASEHGHFSTSPVLDHSLSSPVVGRLVRVEQRGTAKRPQERWTIAVETIEKLRPERTPKRLLLIRRGGEEQFRVGTRLRMWAHLTPLLQPVYPGSFDYGRYLWSRSIGGQGYLSNSIERLPEKTKSGWQGLVHDVRDSIERTRQAVARYILHRVDGEAGGFAVALAVGKRDFLADNVETSLRRSGLAHILAISGLHMALVAMSVFWGVRGILALLPQLSLHYPIKQWAAGMALFCAAAYLVFSGASVATIRAFCMTAIFLIAILAGRPAVTMHNLGLVMVLLILVQPYGVVEAGMQMSFAATAALIASYDRLTRLRLRKNGALAPSEHGLVFGSALHAGRWIIGIGLTSLIASLAVLPLSVAHFQQMAPFGLVANLLAMPLISLIVMPMGLVAVFMTPFGLQSWPLQLVEWGLDWVISMATMVSQWGDADYLVVKAGGDFLPFALAALAVYTIHRKWLSWLAVVPLTVAAALWWFAPQPDIWIAQTGTRVASRDIEGHWQRTGGRGMTLDYRSVLRADGDARALGVGDSQDREPKENPLLLQTSACDRQACFVTSLNASAAGRSDLSLAIVNKASAFSEECALRDIIVSRLPVPQSCKGPTLVIGADRLSQSGAQFLYLHKQDEQGLLARLAEDYFDIDGSAGDEKISELARNPHWRIEATAALPVGKRPWVTERR</sequence>
<evidence type="ECO:0000259" key="9">
    <source>
        <dbReference type="Pfam" id="PF13567"/>
    </source>
</evidence>
<evidence type="ECO:0000256" key="5">
    <source>
        <dbReference type="ARBA" id="ARBA00023136"/>
    </source>
</evidence>
<dbReference type="InterPro" id="IPR025405">
    <property type="entry name" value="DUF4131"/>
</dbReference>
<dbReference type="Pfam" id="PF03772">
    <property type="entry name" value="Competence"/>
    <property type="match status" value="1"/>
</dbReference>
<feature type="transmembrane region" description="Helical" evidence="7">
    <location>
        <begin position="587"/>
        <end position="605"/>
    </location>
</feature>
<dbReference type="Proteomes" id="UP000199236">
    <property type="component" value="Unassembled WGS sequence"/>
</dbReference>
<keyword evidence="5 7" id="KW-0472">Membrane</keyword>
<dbReference type="EMBL" id="FOVR01000004">
    <property type="protein sequence ID" value="SFO24408.1"/>
    <property type="molecule type" value="Genomic_DNA"/>
</dbReference>
<evidence type="ECO:0000313" key="11">
    <source>
        <dbReference type="Proteomes" id="UP000199236"/>
    </source>
</evidence>
<dbReference type="RefSeq" id="WP_090071537.1">
    <property type="nucleotide sequence ID" value="NZ_FOVR01000004.1"/>
</dbReference>
<feature type="transmembrane region" description="Helical" evidence="7">
    <location>
        <begin position="315"/>
        <end position="341"/>
    </location>
</feature>
<evidence type="ECO:0000256" key="7">
    <source>
        <dbReference type="SAM" id="Phobius"/>
    </source>
</evidence>
<feature type="transmembrane region" description="Helical" evidence="7">
    <location>
        <begin position="561"/>
        <end position="580"/>
    </location>
</feature>
<dbReference type="STRING" id="655353.SAMN04488056_10495"/>
<evidence type="ECO:0000313" key="10">
    <source>
        <dbReference type="EMBL" id="SFO24408.1"/>
    </source>
</evidence>
<keyword evidence="2" id="KW-1003">Cell membrane</keyword>
<organism evidence="10 11">
    <name type="scientific">Cohaesibacter marisflavi</name>
    <dbReference type="NCBI Taxonomy" id="655353"/>
    <lineage>
        <taxon>Bacteria</taxon>
        <taxon>Pseudomonadati</taxon>
        <taxon>Pseudomonadota</taxon>
        <taxon>Alphaproteobacteria</taxon>
        <taxon>Hyphomicrobiales</taxon>
        <taxon>Cohaesibacteraceae</taxon>
    </lineage>
</organism>
<keyword evidence="11" id="KW-1185">Reference proteome</keyword>
<dbReference type="AlphaFoldDB" id="A0A1I5FKV1"/>
<feature type="transmembrane region" description="Helical" evidence="7">
    <location>
        <begin position="470"/>
        <end position="493"/>
    </location>
</feature>
<dbReference type="OrthoDB" id="9790149at2"/>
<evidence type="ECO:0000256" key="2">
    <source>
        <dbReference type="ARBA" id="ARBA00022475"/>
    </source>
</evidence>
<dbReference type="GO" id="GO:0005886">
    <property type="term" value="C:plasma membrane"/>
    <property type="evidence" value="ECO:0007669"/>
    <property type="project" value="UniProtKB-SubCell"/>
</dbReference>
<feature type="transmembrane region" description="Helical" evidence="7">
    <location>
        <begin position="68"/>
        <end position="85"/>
    </location>
</feature>
<name>A0A1I5FKV1_9HYPH</name>
<reference evidence="10 11" key="1">
    <citation type="submission" date="2016-10" db="EMBL/GenBank/DDBJ databases">
        <authorList>
            <person name="de Groot N.N."/>
        </authorList>
    </citation>
    <scope>NUCLEOTIDE SEQUENCE [LARGE SCALE GENOMIC DNA]</scope>
    <source>
        <strain evidence="10 11">CGMCC 1.9157</strain>
    </source>
</reference>
<dbReference type="Pfam" id="PF13567">
    <property type="entry name" value="DUF4131"/>
    <property type="match status" value="1"/>
</dbReference>
<accession>A0A1I5FKV1</accession>
<evidence type="ECO:0000256" key="1">
    <source>
        <dbReference type="ARBA" id="ARBA00004651"/>
    </source>
</evidence>
<dbReference type="PANTHER" id="PTHR30619">
    <property type="entry name" value="DNA INTERNALIZATION/COMPETENCE PROTEIN COMEC/REC2"/>
    <property type="match status" value="1"/>
</dbReference>
<evidence type="ECO:0000256" key="6">
    <source>
        <dbReference type="SAM" id="MobiDB-lite"/>
    </source>
</evidence>
<feature type="domain" description="ComEC/Rec2-related protein" evidence="8">
    <location>
        <begin position="294"/>
        <end position="581"/>
    </location>
</feature>
<gene>
    <name evidence="10" type="ORF">SAMN04488056_10495</name>
</gene>
<keyword evidence="4 7" id="KW-1133">Transmembrane helix</keyword>
<feature type="transmembrane region" description="Helical" evidence="7">
    <location>
        <begin position="91"/>
        <end position="107"/>
    </location>
</feature>
<evidence type="ECO:0000256" key="3">
    <source>
        <dbReference type="ARBA" id="ARBA00022692"/>
    </source>
</evidence>
<protein>
    <submittedName>
        <fullName evidence="10">Competence protein ComEC</fullName>
    </submittedName>
</protein>
<evidence type="ECO:0000256" key="4">
    <source>
        <dbReference type="ARBA" id="ARBA00022989"/>
    </source>
</evidence>
<dbReference type="NCBIfam" id="TIGR00360">
    <property type="entry name" value="ComEC_N-term"/>
    <property type="match status" value="1"/>
</dbReference>
<feature type="transmembrane region" description="Helical" evidence="7">
    <location>
        <begin position="499"/>
        <end position="525"/>
    </location>
</feature>
<feature type="region of interest" description="Disordered" evidence="6">
    <location>
        <begin position="1"/>
        <end position="20"/>
    </location>
</feature>
<feature type="transmembrane region" description="Helical" evidence="7">
    <location>
        <begin position="353"/>
        <end position="371"/>
    </location>
</feature>
<feature type="compositionally biased region" description="Basic and acidic residues" evidence="6">
    <location>
        <begin position="1"/>
        <end position="12"/>
    </location>
</feature>
<proteinExistence type="predicted"/>
<feature type="transmembrane region" description="Helical" evidence="7">
    <location>
        <begin position="401"/>
        <end position="418"/>
    </location>
</feature>
<dbReference type="InterPro" id="IPR052159">
    <property type="entry name" value="Competence_DNA_uptake"/>
</dbReference>
<keyword evidence="3 7" id="KW-0812">Transmembrane</keyword>
<evidence type="ECO:0000259" key="8">
    <source>
        <dbReference type="Pfam" id="PF03772"/>
    </source>
</evidence>
<dbReference type="PANTHER" id="PTHR30619:SF1">
    <property type="entry name" value="RECOMBINATION PROTEIN 2"/>
    <property type="match status" value="1"/>
</dbReference>
<feature type="domain" description="DUF4131" evidence="9">
    <location>
        <begin position="91"/>
        <end position="244"/>
    </location>
</feature>
<comment type="subcellular location">
    <subcellularLocation>
        <location evidence="1">Cell membrane</location>
        <topology evidence="1">Multi-pass membrane protein</topology>
    </subcellularLocation>
</comment>
<dbReference type="InterPro" id="IPR004477">
    <property type="entry name" value="ComEC_N"/>
</dbReference>